<feature type="transmembrane region" description="Helical" evidence="1">
    <location>
        <begin position="309"/>
        <end position="328"/>
    </location>
</feature>
<feature type="transmembrane region" description="Helical" evidence="1">
    <location>
        <begin position="191"/>
        <end position="207"/>
    </location>
</feature>
<keyword evidence="1" id="KW-1133">Transmembrane helix</keyword>
<feature type="transmembrane region" description="Helical" evidence="1">
    <location>
        <begin position="21"/>
        <end position="45"/>
    </location>
</feature>
<dbReference type="OrthoDB" id="2447941at2"/>
<feature type="transmembrane region" description="Helical" evidence="1">
    <location>
        <begin position="165"/>
        <end position="185"/>
    </location>
</feature>
<dbReference type="GeneID" id="65404444"/>
<feature type="transmembrane region" description="Helical" evidence="1">
    <location>
        <begin position="102"/>
        <end position="121"/>
    </location>
</feature>
<dbReference type="InterPro" id="IPR010288">
    <property type="entry name" value="EcsB_ABC"/>
</dbReference>
<gene>
    <name evidence="2" type="ORF">IQ19_03290</name>
</gene>
<sequence length="409" mass="47879">MFDEKRLWKERFGKTSKELSRYLRYIFNGHIVIVMVFLLGTAAYYYQEWLKTLPEQFPAAAVMALILAILLTYSPIYTFLLEADKVFLLPLEDRLSGYFKRSMAVSFLVHAYLLIMGLGIFMPMYARVNEGDFQVFLPFLLTLLALKAVNLLIRWKIQYYVDTNVHLLDAFVRYAVNAVFLFLLFSGASPVFTLAVGVLLVVLYWYFSMKSKDKALKWEFLIDQEERRMTSFYRLANMFTDVPKLRDRVKRRKWLDWLLASIPFKQEETFKNLFIRTFLRSGDYLGLFIRLTIIGGGAIYLISFGIGQVLLVLLFMYLTGFQLLPLWNHYQNKLWVKLYPVQEKLKEKSFRQLLSGILYLQSFLLSIAVLAKGDWLASLLSLAAGIVFAYVYTHMYIQKRLRGANNKEN</sequence>
<feature type="transmembrane region" description="Helical" evidence="1">
    <location>
        <begin position="284"/>
        <end position="303"/>
    </location>
</feature>
<proteinExistence type="predicted"/>
<accession>A0A562JQ61</accession>
<feature type="transmembrane region" description="Helical" evidence="1">
    <location>
        <begin position="133"/>
        <end position="153"/>
    </location>
</feature>
<dbReference type="AlphaFoldDB" id="A0A562JQ61"/>
<name>A0A562JQ61_9BACI</name>
<keyword evidence="1" id="KW-0472">Membrane</keyword>
<evidence type="ECO:0000256" key="1">
    <source>
        <dbReference type="SAM" id="Phobius"/>
    </source>
</evidence>
<dbReference type="EMBL" id="VLKI01000009">
    <property type="protein sequence ID" value="TWH85054.1"/>
    <property type="molecule type" value="Genomic_DNA"/>
</dbReference>
<organism evidence="2 3">
    <name type="scientific">Cytobacillus oceanisediminis</name>
    <dbReference type="NCBI Taxonomy" id="665099"/>
    <lineage>
        <taxon>Bacteria</taxon>
        <taxon>Bacillati</taxon>
        <taxon>Bacillota</taxon>
        <taxon>Bacilli</taxon>
        <taxon>Bacillales</taxon>
        <taxon>Bacillaceae</taxon>
        <taxon>Cytobacillus</taxon>
    </lineage>
</organism>
<evidence type="ECO:0000313" key="2">
    <source>
        <dbReference type="EMBL" id="TWH85054.1"/>
    </source>
</evidence>
<keyword evidence="3" id="KW-1185">Reference proteome</keyword>
<dbReference type="PIRSF" id="PIRSF037259">
    <property type="entry name" value="EcsB_ABC"/>
    <property type="match status" value="1"/>
</dbReference>
<keyword evidence="1" id="KW-0812">Transmembrane</keyword>
<dbReference type="Proteomes" id="UP000318667">
    <property type="component" value="Unassembled WGS sequence"/>
</dbReference>
<evidence type="ECO:0000313" key="3">
    <source>
        <dbReference type="Proteomes" id="UP000318667"/>
    </source>
</evidence>
<comment type="caution">
    <text evidence="2">The sequence shown here is derived from an EMBL/GenBank/DDBJ whole genome shotgun (WGS) entry which is preliminary data.</text>
</comment>
<feature type="transmembrane region" description="Helical" evidence="1">
    <location>
        <begin position="375"/>
        <end position="392"/>
    </location>
</feature>
<reference evidence="2 3" key="1">
    <citation type="journal article" date="2015" name="Stand. Genomic Sci.">
        <title>Genomic Encyclopedia of Bacterial and Archaeal Type Strains, Phase III: the genomes of soil and plant-associated and newly described type strains.</title>
        <authorList>
            <person name="Whitman W.B."/>
            <person name="Woyke T."/>
            <person name="Klenk H.P."/>
            <person name="Zhou Y."/>
            <person name="Lilburn T.G."/>
            <person name="Beck B.J."/>
            <person name="De Vos P."/>
            <person name="Vandamme P."/>
            <person name="Eisen J.A."/>
            <person name="Garrity G."/>
            <person name="Hugenholtz P."/>
            <person name="Kyrpides N.C."/>
        </authorList>
    </citation>
    <scope>NUCLEOTIDE SEQUENCE [LARGE SCALE GENOMIC DNA]</scope>
    <source>
        <strain evidence="2 3">CGMCC 1.10115</strain>
    </source>
</reference>
<dbReference type="Pfam" id="PF05975">
    <property type="entry name" value="EcsB"/>
    <property type="match status" value="1"/>
</dbReference>
<protein>
    <submittedName>
        <fullName evidence="2">ABC-2 type transport system permease protein</fullName>
    </submittedName>
</protein>
<dbReference type="RefSeq" id="WP_144543369.1">
    <property type="nucleotide sequence ID" value="NZ_CBCSDC010000007.1"/>
</dbReference>
<feature type="transmembrane region" description="Helical" evidence="1">
    <location>
        <begin position="349"/>
        <end position="369"/>
    </location>
</feature>
<dbReference type="GO" id="GO:0016020">
    <property type="term" value="C:membrane"/>
    <property type="evidence" value="ECO:0007669"/>
    <property type="project" value="InterPro"/>
</dbReference>
<feature type="transmembrane region" description="Helical" evidence="1">
    <location>
        <begin position="57"/>
        <end position="81"/>
    </location>
</feature>